<dbReference type="OMA" id="TRFNYRW"/>
<dbReference type="Proteomes" id="UP000751190">
    <property type="component" value="Unassembled WGS sequence"/>
</dbReference>
<comment type="subcellular location">
    <subcellularLocation>
        <location evidence="1">Mitochondrion outer membrane</location>
        <topology evidence="1">Multi-pass membrane protein</topology>
    </subcellularLocation>
</comment>
<protein>
    <submittedName>
        <fullName evidence="10">Uncharacterized protein</fullName>
    </submittedName>
</protein>
<keyword evidence="8" id="KW-0496">Mitochondrion</keyword>
<dbReference type="InterPro" id="IPR023614">
    <property type="entry name" value="Porin_dom_sf"/>
</dbReference>
<evidence type="ECO:0000256" key="4">
    <source>
        <dbReference type="ARBA" id="ARBA00022452"/>
    </source>
</evidence>
<dbReference type="OrthoDB" id="19656at2759"/>
<dbReference type="Gene3D" id="2.40.160.10">
    <property type="entry name" value="Porin"/>
    <property type="match status" value="1"/>
</dbReference>
<dbReference type="AlphaFoldDB" id="A0A8J5XGC6"/>
<keyword evidence="3" id="KW-0813">Transport</keyword>
<keyword evidence="4" id="KW-1134">Transmembrane beta strand</keyword>
<comment type="similarity">
    <text evidence="2">Belongs to the Tom40 family.</text>
</comment>
<evidence type="ECO:0000256" key="1">
    <source>
        <dbReference type="ARBA" id="ARBA00004374"/>
    </source>
</evidence>
<evidence type="ECO:0000256" key="2">
    <source>
        <dbReference type="ARBA" id="ARBA00010510"/>
    </source>
</evidence>
<dbReference type="Pfam" id="PF01459">
    <property type="entry name" value="Porin_3"/>
    <property type="match status" value="1"/>
</dbReference>
<evidence type="ECO:0000256" key="8">
    <source>
        <dbReference type="ARBA" id="ARBA00023128"/>
    </source>
</evidence>
<evidence type="ECO:0000256" key="7">
    <source>
        <dbReference type="ARBA" id="ARBA00022927"/>
    </source>
</evidence>
<keyword evidence="5" id="KW-0812">Transmembrane</keyword>
<keyword evidence="11" id="KW-1185">Reference proteome</keyword>
<name>A0A8J5XGC6_DIALT</name>
<dbReference type="EMBL" id="JAGTXO010000015">
    <property type="protein sequence ID" value="KAG8463588.1"/>
    <property type="molecule type" value="Genomic_DNA"/>
</dbReference>
<comment type="caution">
    <text evidence="10">The sequence shown here is derived from an EMBL/GenBank/DDBJ whole genome shotgun (WGS) entry which is preliminary data.</text>
</comment>
<dbReference type="PANTHER" id="PTHR10802">
    <property type="entry name" value="MITOCHONDRIAL IMPORT RECEPTOR SUBUNIT TOM40"/>
    <property type="match status" value="1"/>
</dbReference>
<dbReference type="InterPro" id="IPR037930">
    <property type="entry name" value="Tom40"/>
</dbReference>
<keyword evidence="9" id="KW-0472">Membrane</keyword>
<dbReference type="CDD" id="cd07305">
    <property type="entry name" value="Porin3_Tom40"/>
    <property type="match status" value="1"/>
</dbReference>
<organism evidence="10 11">
    <name type="scientific">Diacronema lutheri</name>
    <name type="common">Unicellular marine alga</name>
    <name type="synonym">Monochrysis lutheri</name>
    <dbReference type="NCBI Taxonomy" id="2081491"/>
    <lineage>
        <taxon>Eukaryota</taxon>
        <taxon>Haptista</taxon>
        <taxon>Haptophyta</taxon>
        <taxon>Pavlovophyceae</taxon>
        <taxon>Pavlovales</taxon>
        <taxon>Pavlovaceae</taxon>
        <taxon>Diacronema</taxon>
    </lineage>
</organism>
<evidence type="ECO:0000256" key="5">
    <source>
        <dbReference type="ARBA" id="ARBA00022692"/>
    </source>
</evidence>
<dbReference type="InterPro" id="IPR027246">
    <property type="entry name" value="Porin_Euk/Tom40"/>
</dbReference>
<proteinExistence type="inferred from homology"/>
<gene>
    <name evidence="10" type="ORF">KFE25_003861</name>
</gene>
<keyword evidence="6" id="KW-1000">Mitochondrion outer membrane</keyword>
<reference evidence="10" key="1">
    <citation type="submission" date="2021-05" db="EMBL/GenBank/DDBJ databases">
        <title>The genome of the haptophyte Pavlova lutheri (Diacronema luteri, Pavlovales) - a model for lipid biosynthesis in eukaryotic algae.</title>
        <authorList>
            <person name="Hulatt C.J."/>
            <person name="Posewitz M.C."/>
        </authorList>
    </citation>
    <scope>NUCLEOTIDE SEQUENCE</scope>
    <source>
        <strain evidence="10">NIVA-4/92</strain>
    </source>
</reference>
<dbReference type="GO" id="GO:0008320">
    <property type="term" value="F:protein transmembrane transporter activity"/>
    <property type="evidence" value="ECO:0007669"/>
    <property type="project" value="InterPro"/>
</dbReference>
<evidence type="ECO:0000256" key="6">
    <source>
        <dbReference type="ARBA" id="ARBA00022787"/>
    </source>
</evidence>
<dbReference type="GO" id="GO:0005741">
    <property type="term" value="C:mitochondrial outer membrane"/>
    <property type="evidence" value="ECO:0007669"/>
    <property type="project" value="UniProtKB-SubCell"/>
</dbReference>
<evidence type="ECO:0000256" key="9">
    <source>
        <dbReference type="ARBA" id="ARBA00023136"/>
    </source>
</evidence>
<evidence type="ECO:0000256" key="3">
    <source>
        <dbReference type="ARBA" id="ARBA00022448"/>
    </source>
</evidence>
<accession>A0A8J5XGC6</accession>
<keyword evidence="7" id="KW-0653">Protein transport</keyword>
<sequence>MKPSLFASLPNPGKMEEIQKEAKAILSLDLFDGARFEINKGLNPNFAVTHNISMGSSVAAPSYEFGANVGDERMLLASRIDHNGRLTGRYQHQLTPALAIRGMVGVSAEHSQDSLQLDLDIKGSHSFSGLRYMSGGVAMATYMQSITPSLALGSELFYHHGRCITGLHGALKYGSADRVFTAKTGTFGNVELTYAHKVNEKVGFATEVQYYHSQMCQFGIGAEFKLRHATYKGLVTSDCTVSATLEEKVVPGIANFILSGQINHKKNDYKFGFGLALGGA</sequence>
<dbReference type="GO" id="GO:0030150">
    <property type="term" value="P:protein import into mitochondrial matrix"/>
    <property type="evidence" value="ECO:0007669"/>
    <property type="project" value="InterPro"/>
</dbReference>
<evidence type="ECO:0000313" key="10">
    <source>
        <dbReference type="EMBL" id="KAG8463588.1"/>
    </source>
</evidence>
<evidence type="ECO:0000313" key="11">
    <source>
        <dbReference type="Proteomes" id="UP000751190"/>
    </source>
</evidence>